<dbReference type="EMBL" id="SACO01000006">
    <property type="protein sequence ID" value="RVU05141.1"/>
    <property type="molecule type" value="Genomic_DNA"/>
</dbReference>
<feature type="domain" description="Thiamine pyrophosphate enzyme TPP-binding" evidence="5">
    <location>
        <begin position="420"/>
        <end position="570"/>
    </location>
</feature>
<dbReference type="SUPFAM" id="SSF52518">
    <property type="entry name" value="Thiamin diphosphate-binding fold (THDP-binding)"/>
    <property type="match status" value="2"/>
</dbReference>
<comment type="similarity">
    <text evidence="1 3">Belongs to the TPP enzyme family.</text>
</comment>
<evidence type="ECO:0000256" key="3">
    <source>
        <dbReference type="RuleBase" id="RU362132"/>
    </source>
</evidence>
<dbReference type="GO" id="GO:0009097">
    <property type="term" value="P:isoleucine biosynthetic process"/>
    <property type="evidence" value="ECO:0007669"/>
    <property type="project" value="TreeGrafter"/>
</dbReference>
<keyword evidence="8" id="KW-1185">Reference proteome</keyword>
<dbReference type="GO" id="GO:0000287">
    <property type="term" value="F:magnesium ion binding"/>
    <property type="evidence" value="ECO:0007669"/>
    <property type="project" value="InterPro"/>
</dbReference>
<feature type="domain" description="Thiamine pyrophosphate enzyme N-terminal TPP-binding" evidence="6">
    <location>
        <begin position="3"/>
        <end position="112"/>
    </location>
</feature>
<dbReference type="OrthoDB" id="4494979at2"/>
<evidence type="ECO:0000313" key="7">
    <source>
        <dbReference type="EMBL" id="RVU05141.1"/>
    </source>
</evidence>
<dbReference type="CDD" id="cd00568">
    <property type="entry name" value="TPP_enzymes"/>
    <property type="match status" value="1"/>
</dbReference>
<dbReference type="Gene3D" id="3.40.50.970">
    <property type="match status" value="2"/>
</dbReference>
<dbReference type="SUPFAM" id="SSF52467">
    <property type="entry name" value="DHS-like NAD/FAD-binding domain"/>
    <property type="match status" value="1"/>
</dbReference>
<dbReference type="GO" id="GO:0030976">
    <property type="term" value="F:thiamine pyrophosphate binding"/>
    <property type="evidence" value="ECO:0007669"/>
    <property type="project" value="InterPro"/>
</dbReference>
<dbReference type="CDD" id="cd07035">
    <property type="entry name" value="TPP_PYR_POX_like"/>
    <property type="match status" value="1"/>
</dbReference>
<organism evidence="7 8">
    <name type="scientific">Novosphingobium umbonatum</name>
    <dbReference type="NCBI Taxonomy" id="1908524"/>
    <lineage>
        <taxon>Bacteria</taxon>
        <taxon>Pseudomonadati</taxon>
        <taxon>Pseudomonadota</taxon>
        <taxon>Alphaproteobacteria</taxon>
        <taxon>Sphingomonadales</taxon>
        <taxon>Sphingomonadaceae</taxon>
        <taxon>Novosphingobium</taxon>
    </lineage>
</organism>
<dbReference type="Pfam" id="PF00205">
    <property type="entry name" value="TPP_enzyme_M"/>
    <property type="match status" value="1"/>
</dbReference>
<dbReference type="InterPro" id="IPR012000">
    <property type="entry name" value="Thiamin_PyroP_enz_cen_dom"/>
</dbReference>
<feature type="domain" description="Thiamine pyrophosphate enzyme central" evidence="4">
    <location>
        <begin position="223"/>
        <end position="352"/>
    </location>
</feature>
<dbReference type="InterPro" id="IPR029061">
    <property type="entry name" value="THDP-binding"/>
</dbReference>
<evidence type="ECO:0000259" key="5">
    <source>
        <dbReference type="Pfam" id="PF02775"/>
    </source>
</evidence>
<evidence type="ECO:0000259" key="6">
    <source>
        <dbReference type="Pfam" id="PF02776"/>
    </source>
</evidence>
<sequence>MIRVADLVARLAVKAGISECFMLTGGGAMHLNDAFGREAGLHKVFNHHEQASAIAAESYARLCGRPALVNVTTGPGGVNALNGVYGAYVDSIPMVVVSGQVKRETIAGNFPHIPLRQLGDQEVDIVGMVKPITKYALVLQDPKDARRVVEKALYLATRGRPGPVWLDIPIDVQAAPVDPDALEAFDPATDKDTAAEWLAANTAAETGALTGEALEAEVSAMLAEFCAAERPVVFVGAGVRLSGTHERFIALIEKLGAPVVTGWNAHDALPDVHPLFVGRPGSVGNRGGNFAVQAADYVLVLGSRLNIRQISYNWQSFARNARVAMVDIDRAELSKPTLNLHRAIHADLRDFFAAAEKLGVPETGAENRAAYLARSRERAAQYPTVRDEMRKASGPINPYVFGEALFDALEEGDIVVSGNGTACVTIFQCAKLKNGQRLYTNSGCASMGYDLPGAIGAFYAAPEAKRIICLAGDGSIMMNLQELQTIVGDKLPIKIFVLNNDGYHSIRQSQTAHFKGFSVGCGPDSGMTFPDFARLATGFGFPACKAESEADLAAMIRATLEGEGPQLCEVLIDKEQQFEPKLSSRRLPDGSMVSPPLEDLSPFLSDEELAEAMAPCATLR</sequence>
<dbReference type="InterPro" id="IPR029035">
    <property type="entry name" value="DHS-like_NAD/FAD-binding_dom"/>
</dbReference>
<dbReference type="InterPro" id="IPR011766">
    <property type="entry name" value="TPP_enzyme_TPP-bd"/>
</dbReference>
<dbReference type="Gene3D" id="3.40.50.1220">
    <property type="entry name" value="TPP-binding domain"/>
    <property type="match status" value="1"/>
</dbReference>
<accession>A0A437N5K5</accession>
<dbReference type="InterPro" id="IPR045229">
    <property type="entry name" value="TPP_enz"/>
</dbReference>
<evidence type="ECO:0000313" key="8">
    <source>
        <dbReference type="Proteomes" id="UP000282837"/>
    </source>
</evidence>
<reference evidence="7 8" key="1">
    <citation type="submission" date="2019-01" db="EMBL/GenBank/DDBJ databases">
        <authorList>
            <person name="Chen W.-M."/>
        </authorList>
    </citation>
    <scope>NUCLEOTIDE SEQUENCE [LARGE SCALE GENOMIC DNA]</scope>
    <source>
        <strain evidence="7 8">FSY-9</strain>
    </source>
</reference>
<dbReference type="PANTHER" id="PTHR18968:SF142">
    <property type="entry name" value="ACETOLACTATE SYNTHASE"/>
    <property type="match status" value="1"/>
</dbReference>
<dbReference type="PANTHER" id="PTHR18968">
    <property type="entry name" value="THIAMINE PYROPHOSPHATE ENZYMES"/>
    <property type="match status" value="1"/>
</dbReference>
<dbReference type="Pfam" id="PF02776">
    <property type="entry name" value="TPP_enzyme_N"/>
    <property type="match status" value="1"/>
</dbReference>
<dbReference type="GO" id="GO:0009099">
    <property type="term" value="P:L-valine biosynthetic process"/>
    <property type="evidence" value="ECO:0007669"/>
    <property type="project" value="TreeGrafter"/>
</dbReference>
<dbReference type="GO" id="GO:0003984">
    <property type="term" value="F:acetolactate synthase activity"/>
    <property type="evidence" value="ECO:0007669"/>
    <property type="project" value="TreeGrafter"/>
</dbReference>
<dbReference type="AlphaFoldDB" id="A0A437N5K5"/>
<dbReference type="Proteomes" id="UP000282837">
    <property type="component" value="Unassembled WGS sequence"/>
</dbReference>
<gene>
    <name evidence="7" type="ORF">EOE18_09875</name>
</gene>
<dbReference type="GO" id="GO:0005948">
    <property type="term" value="C:acetolactate synthase complex"/>
    <property type="evidence" value="ECO:0007669"/>
    <property type="project" value="TreeGrafter"/>
</dbReference>
<proteinExistence type="inferred from homology"/>
<comment type="caution">
    <text evidence="7">The sequence shown here is derived from an EMBL/GenBank/DDBJ whole genome shotgun (WGS) entry which is preliminary data.</text>
</comment>
<evidence type="ECO:0000256" key="1">
    <source>
        <dbReference type="ARBA" id="ARBA00007812"/>
    </source>
</evidence>
<evidence type="ECO:0000256" key="2">
    <source>
        <dbReference type="ARBA" id="ARBA00023052"/>
    </source>
</evidence>
<evidence type="ECO:0000259" key="4">
    <source>
        <dbReference type="Pfam" id="PF00205"/>
    </source>
</evidence>
<dbReference type="FunFam" id="3.40.50.970:FF:000007">
    <property type="entry name" value="Acetolactate synthase"/>
    <property type="match status" value="1"/>
</dbReference>
<dbReference type="Pfam" id="PF02775">
    <property type="entry name" value="TPP_enzyme_C"/>
    <property type="match status" value="1"/>
</dbReference>
<keyword evidence="2 3" id="KW-0786">Thiamine pyrophosphate</keyword>
<protein>
    <submittedName>
        <fullName evidence="7">Thiamine pyrophosphate-binding protein</fullName>
    </submittedName>
</protein>
<name>A0A437N5K5_9SPHN</name>
<dbReference type="InterPro" id="IPR012001">
    <property type="entry name" value="Thiamin_PyroP_enz_TPP-bd_dom"/>
</dbReference>
<dbReference type="GO" id="GO:0050660">
    <property type="term" value="F:flavin adenine dinucleotide binding"/>
    <property type="evidence" value="ECO:0007669"/>
    <property type="project" value="TreeGrafter"/>
</dbReference>